<name>A0ABU5F7G9_9BACT</name>
<reference evidence="4" key="1">
    <citation type="journal article" date="2023" name="Mar. Drugs">
        <title>Gemmata algarum, a Novel Planctomycete Isolated from an Algal Mat, Displays Antimicrobial Activity.</title>
        <authorList>
            <person name="Kumar G."/>
            <person name="Kallscheuer N."/>
            <person name="Kashif M."/>
            <person name="Ahamad S."/>
            <person name="Jagadeeshwari U."/>
            <person name="Pannikurungottu S."/>
            <person name="Haufschild T."/>
            <person name="Kabuu M."/>
            <person name="Sasikala C."/>
            <person name="Jogler C."/>
            <person name="Ramana C."/>
        </authorList>
    </citation>
    <scope>NUCLEOTIDE SEQUENCE [LARGE SCALE GENOMIC DNA]</scope>
    <source>
        <strain evidence="4">JC673</strain>
    </source>
</reference>
<sequence>MLPTVVLLVAAQPAPVEAFRKAERLAAEDRFGDAEPLYRAALATDDRFLKRQAYNRLMSLYVRSGRPDQALRIGEAFRAWLKTVGDPDGSGALELLTAQCHLDLGYPDAAEAHVNAALGAKPPLASPLMLDALRVRCETAALKRDGSEARRWAELERAAAEALKVAERTHAAAGRVAAARVLAEALAKRGDRTAALAALDGLPNLHDQLADPAGRRDTQLQRAKLLAARGQFAGAEPLFAEALALHQKAQPEQRVTAGDILAEWATAAVAAGKPADAAKLRDRAAAEYKAALGATADAGGALAAFVRLQALTRSAKQFAQALDAARQADARWSGDTLLDARLKLDRGTLELMAAAHPAARKLLTAALADLETAQPVNLRVLPKVLVNLAAAQLGCDAPEDAEGALKRCAELYRKHKLPPDALRVEADYLFGVAASRRGDFAGAIGCFRDGLARCDLVGADAEATRFNLWLNSALIQKEQGDVAAAGAALARAAEVLGRLGERDDLSGVLIDAVRADLYLSQGQVKSAAALVPALEAAGTRGGRQSEYLWAAARHIRALDALTRKDLVTAEAVWNELAAAQRATGDVLLARTLNFLGVCAELRGADADALKRFAESRAFQAGRPRCPPATCAITLWRLAVLTDKAGKPHEAKKLLGEVFDIADRARLSTFGEAAQRAQFFVQFAPMFELLAAWCARDGDGEGLLRVVTRSRSRTLLDQMLAAGVDPRDRLPADTRKELLEREAGARRTVSRLRSRAMLFTPEQSDEPEAKQLAAELEAAQKQYADAWREIANADPMTRVLTDPAFAEQALAQVRKEAHRAGGALLTYMVGRDASFAVLSTDPAAAPQVFRLGVAQAVAADVGEPPAGGLVARAGFRGVAVRAVAPQPERPLAAPAEAVALTDAVAARLVNHYLRQIADPSFNPTRGIALVSRTAGQGTRAIAAEGIGDAVLPAALREKIRASGAKRLVLVPDGALHKLPFEALLLSAPGGPRYALDELPPVCYAPSIGALAVVLSRPRATDATASLLTVGDPAYPEAGEGTKRSSGGQLPRLPYTATESRKVRQHFPADKVVALERDGATEQNVVAAMPGKRFVHLAAHGFADEAFGNAFAAVALTPPPRGSEEPGNDGFLTLHEISRLKLTGCELTVLSACVTNVGPQRPLEAGVTLAGAFLGAGSRGVMASCWSVDDRATAEMMSGFFGAIRAGGGKGTAYPEALRDARLAVKRTPGWEAPFFWAPFVYVGPPD</sequence>
<evidence type="ECO:0000313" key="4">
    <source>
        <dbReference type="Proteomes" id="UP001272242"/>
    </source>
</evidence>
<dbReference type="RefSeq" id="WP_320688155.1">
    <property type="nucleotide sequence ID" value="NZ_JAXBLV010000200.1"/>
</dbReference>
<comment type="caution">
    <text evidence="3">The sequence shown here is derived from an EMBL/GenBank/DDBJ whole genome shotgun (WGS) entry which is preliminary data.</text>
</comment>
<accession>A0ABU5F7G9</accession>
<dbReference type="SUPFAM" id="SSF48452">
    <property type="entry name" value="TPR-like"/>
    <property type="match status" value="2"/>
</dbReference>
<keyword evidence="4" id="KW-1185">Reference proteome</keyword>
<dbReference type="Pfam" id="PF12770">
    <property type="entry name" value="CHAT"/>
    <property type="match status" value="1"/>
</dbReference>
<gene>
    <name evidence="3" type="ORF">R5W23_003234</name>
</gene>
<protein>
    <submittedName>
        <fullName evidence="3">CHAT domain-containing protein</fullName>
    </submittedName>
</protein>
<dbReference type="InterPro" id="IPR024983">
    <property type="entry name" value="CHAT_dom"/>
</dbReference>
<feature type="region of interest" description="Disordered" evidence="1">
    <location>
        <begin position="1031"/>
        <end position="1055"/>
    </location>
</feature>
<proteinExistence type="predicted"/>
<feature type="domain" description="CHAT" evidence="2">
    <location>
        <begin position="943"/>
        <end position="1242"/>
    </location>
</feature>
<dbReference type="EMBL" id="JAXBLV010000200">
    <property type="protein sequence ID" value="MDY3561806.1"/>
    <property type="molecule type" value="Genomic_DNA"/>
</dbReference>
<dbReference type="Proteomes" id="UP001272242">
    <property type="component" value="Unassembled WGS sequence"/>
</dbReference>
<evidence type="ECO:0000313" key="3">
    <source>
        <dbReference type="EMBL" id="MDY3561806.1"/>
    </source>
</evidence>
<dbReference type="Gene3D" id="1.25.40.10">
    <property type="entry name" value="Tetratricopeptide repeat domain"/>
    <property type="match status" value="2"/>
</dbReference>
<evidence type="ECO:0000259" key="2">
    <source>
        <dbReference type="Pfam" id="PF12770"/>
    </source>
</evidence>
<organism evidence="3 4">
    <name type="scientific">Gemmata algarum</name>
    <dbReference type="NCBI Taxonomy" id="2975278"/>
    <lineage>
        <taxon>Bacteria</taxon>
        <taxon>Pseudomonadati</taxon>
        <taxon>Planctomycetota</taxon>
        <taxon>Planctomycetia</taxon>
        <taxon>Gemmatales</taxon>
        <taxon>Gemmataceae</taxon>
        <taxon>Gemmata</taxon>
    </lineage>
</organism>
<evidence type="ECO:0000256" key="1">
    <source>
        <dbReference type="SAM" id="MobiDB-lite"/>
    </source>
</evidence>
<dbReference type="InterPro" id="IPR011990">
    <property type="entry name" value="TPR-like_helical_dom_sf"/>
</dbReference>